<feature type="transmembrane region" description="Helical" evidence="1">
    <location>
        <begin position="35"/>
        <end position="55"/>
    </location>
</feature>
<sequence>MALPVVVISVVLFFVLFFGIGFLLNMILRKTWVMAFVYPVVIVWIVGELPLTSYLTDASTSFSTVYENILLMKSVDIIILSMGFVGALGSGVVIRMLRSRGYQMF</sequence>
<comment type="caution">
    <text evidence="2">The sequence shown here is derived from an EMBL/GenBank/DDBJ whole genome shotgun (WGS) entry which is preliminary data.</text>
</comment>
<protein>
    <submittedName>
        <fullName evidence="2">YuiB-like putative membrane protein</fullName>
    </submittedName>
</protein>
<keyword evidence="3" id="KW-1185">Reference proteome</keyword>
<evidence type="ECO:0000256" key="1">
    <source>
        <dbReference type="SAM" id="Phobius"/>
    </source>
</evidence>
<dbReference type="InterPro" id="IPR025917">
    <property type="entry name" value="YuiB"/>
</dbReference>
<keyword evidence="1" id="KW-0472">Membrane</keyword>
<reference evidence="2 3" key="1">
    <citation type="submission" date="2019-03" db="EMBL/GenBank/DDBJ databases">
        <title>Genomic Encyclopedia of Type Strains, Phase IV (KMG-IV): sequencing the most valuable type-strain genomes for metagenomic binning, comparative biology and taxonomic classification.</title>
        <authorList>
            <person name="Goeker M."/>
        </authorList>
    </citation>
    <scope>NUCLEOTIDE SEQUENCE [LARGE SCALE GENOMIC DNA]</scope>
    <source>
        <strain evidence="2 3">DSM 28697</strain>
    </source>
</reference>
<keyword evidence="1" id="KW-0812">Transmembrane</keyword>
<name>A0A4V6PWI2_9BACI</name>
<dbReference type="OrthoDB" id="2382309at2"/>
<accession>A0A4V6PWI2</accession>
<gene>
    <name evidence="2" type="ORF">EV213_106145</name>
</gene>
<feature type="transmembrane region" description="Helical" evidence="1">
    <location>
        <begin position="6"/>
        <end position="28"/>
    </location>
</feature>
<keyword evidence="1" id="KW-1133">Transmembrane helix</keyword>
<organism evidence="2 3">
    <name type="scientific">Aureibacillus halotolerans</name>
    <dbReference type="NCBI Taxonomy" id="1508390"/>
    <lineage>
        <taxon>Bacteria</taxon>
        <taxon>Bacillati</taxon>
        <taxon>Bacillota</taxon>
        <taxon>Bacilli</taxon>
        <taxon>Bacillales</taxon>
        <taxon>Bacillaceae</taxon>
        <taxon>Aureibacillus</taxon>
    </lineage>
</organism>
<proteinExistence type="predicted"/>
<dbReference type="Pfam" id="PF14068">
    <property type="entry name" value="YuiB"/>
    <property type="match status" value="1"/>
</dbReference>
<dbReference type="EMBL" id="SNYJ01000006">
    <property type="protein sequence ID" value="TDQ40427.1"/>
    <property type="molecule type" value="Genomic_DNA"/>
</dbReference>
<evidence type="ECO:0000313" key="3">
    <source>
        <dbReference type="Proteomes" id="UP000295632"/>
    </source>
</evidence>
<feature type="transmembrane region" description="Helical" evidence="1">
    <location>
        <begin position="75"/>
        <end position="97"/>
    </location>
</feature>
<evidence type="ECO:0000313" key="2">
    <source>
        <dbReference type="EMBL" id="TDQ40427.1"/>
    </source>
</evidence>
<dbReference type="Proteomes" id="UP000295632">
    <property type="component" value="Unassembled WGS sequence"/>
</dbReference>
<dbReference type="AlphaFoldDB" id="A0A4V6PWI2"/>